<dbReference type="SMART" id="SM00849">
    <property type="entry name" value="Lactamase_B"/>
    <property type="match status" value="1"/>
</dbReference>
<evidence type="ECO:0000259" key="8">
    <source>
        <dbReference type="SMART" id="SM00849"/>
    </source>
</evidence>
<dbReference type="Pfam" id="PF22505">
    <property type="entry name" value="RNase_J_b_CASP"/>
    <property type="match status" value="1"/>
</dbReference>
<dbReference type="GO" id="GO:0046872">
    <property type="term" value="F:metal ion binding"/>
    <property type="evidence" value="ECO:0007669"/>
    <property type="project" value="UniProtKB-KW"/>
</dbReference>
<keyword evidence="5" id="KW-0862">Zinc</keyword>
<evidence type="ECO:0000256" key="3">
    <source>
        <dbReference type="ARBA" id="ARBA00022723"/>
    </source>
</evidence>
<evidence type="ECO:0000256" key="7">
    <source>
        <dbReference type="ARBA" id="ARBA00022884"/>
    </source>
</evidence>
<keyword evidence="3" id="KW-0479">Metal-binding</keyword>
<feature type="domain" description="Metallo-beta-lactamase" evidence="8">
    <location>
        <begin position="21"/>
        <end position="219"/>
    </location>
</feature>
<evidence type="ECO:0000313" key="10">
    <source>
        <dbReference type="Proteomes" id="UP000076959"/>
    </source>
</evidence>
<dbReference type="InterPro" id="IPR042173">
    <property type="entry name" value="RNase_J_2"/>
</dbReference>
<evidence type="ECO:0000256" key="6">
    <source>
        <dbReference type="ARBA" id="ARBA00022839"/>
    </source>
</evidence>
<evidence type="ECO:0000256" key="2">
    <source>
        <dbReference type="ARBA" id="ARBA00022722"/>
    </source>
</evidence>
<dbReference type="SUPFAM" id="SSF56281">
    <property type="entry name" value="Metallo-hydrolase/oxidoreductase"/>
    <property type="match status" value="1"/>
</dbReference>
<dbReference type="InterPro" id="IPR055132">
    <property type="entry name" value="RNase_J_b_CASP"/>
</dbReference>
<keyword evidence="10" id="KW-1185">Reference proteome</keyword>
<dbReference type="CDD" id="cd07714">
    <property type="entry name" value="RNaseJ_MBL-fold"/>
    <property type="match status" value="1"/>
</dbReference>
<sequence length="556" mass="60276">MARPDELVFAPLGGVGEIGMNLSIYGLGNRHQRAWLAIDLGVSFGDEEHLPGIDLIMPDISFLEKERKNLMGLVLTHAHEDHFGAIIDLWPKLQCPIYATQFSAALFEAKCAAERNPPKIPVTVIPSGGRVDIGPFNVEFIPVAHSIPESHALAIHTEAGTVLHTGDWKIDPTPIIGRPTDERRLRQLGEEGVLALIGDSTNAVRDGRSPSEAEVAKTIIELVKAAKGRVAVTTFASNVARIKAVADAAKVADREVVVVGRAMDRVVQVARETGYLDGVQNFRSPEVYGHLPHDRVLALCTGSQGEPRAALARIANDDHPEITLNRGDSVIFSSRTIPGNEKAVGSIINNLVLQGVEVITDRDHLVHVSGHPRRDELRDMIAWTKPQLLIPVHGEALHLHEHAKLARAAGVPRVLVCRNGDLVKLGPGDPGIVGEVPAGRLYKDGAILEDAKSRAVVERRRMAFSGCAFVAIAMTEQGELADDPEVDLVGIPEKNKAGEPFDDLVFDAVVSTIEGLPRPRRRDPDALAESVRRAVRAVINEHWGKKPPCLVHVLTV</sequence>
<dbReference type="InterPro" id="IPR041636">
    <property type="entry name" value="RNase_J_C"/>
</dbReference>
<dbReference type="Proteomes" id="UP000076959">
    <property type="component" value="Unassembled WGS sequence"/>
</dbReference>
<protein>
    <submittedName>
        <fullName evidence="9">MBL fold metallo-hydrolase</fullName>
    </submittedName>
</protein>
<dbReference type="Gene3D" id="3.60.15.10">
    <property type="entry name" value="Ribonuclease Z/Hydroxyacylglutathione hydrolase-like"/>
    <property type="match status" value="1"/>
</dbReference>
<dbReference type="InterPro" id="IPR036866">
    <property type="entry name" value="RibonucZ/Hydroxyglut_hydro"/>
</dbReference>
<dbReference type="Pfam" id="PF07521">
    <property type="entry name" value="RMMBL"/>
    <property type="match status" value="1"/>
</dbReference>
<organism evidence="9 10">
    <name type="scientific">Bradyrhizobium centrolobii</name>
    <dbReference type="NCBI Taxonomy" id="1505087"/>
    <lineage>
        <taxon>Bacteria</taxon>
        <taxon>Pseudomonadati</taxon>
        <taxon>Pseudomonadota</taxon>
        <taxon>Alphaproteobacteria</taxon>
        <taxon>Hyphomicrobiales</taxon>
        <taxon>Nitrobacteraceae</taxon>
        <taxon>Bradyrhizobium</taxon>
    </lineage>
</organism>
<dbReference type="Pfam" id="PF00753">
    <property type="entry name" value="Lactamase_B"/>
    <property type="match status" value="1"/>
</dbReference>
<evidence type="ECO:0000256" key="4">
    <source>
        <dbReference type="ARBA" id="ARBA00022801"/>
    </source>
</evidence>
<keyword evidence="1" id="KW-0963">Cytoplasm</keyword>
<evidence type="ECO:0000256" key="5">
    <source>
        <dbReference type="ARBA" id="ARBA00022833"/>
    </source>
</evidence>
<dbReference type="AlphaFoldDB" id="A0A176Y5Z1"/>
<evidence type="ECO:0000313" key="9">
    <source>
        <dbReference type="EMBL" id="OAE97335.1"/>
    </source>
</evidence>
<dbReference type="InterPro" id="IPR011108">
    <property type="entry name" value="RMMBL"/>
</dbReference>
<dbReference type="PANTHER" id="PTHR43694:SF1">
    <property type="entry name" value="RIBONUCLEASE J"/>
    <property type="match status" value="1"/>
</dbReference>
<accession>A0A176Y5Z1</accession>
<dbReference type="Gene3D" id="3.10.20.580">
    <property type="match status" value="1"/>
</dbReference>
<name>A0A176Y5Z1_9BRAD</name>
<gene>
    <name evidence="9" type="ORF">AYJ54_35120</name>
</gene>
<keyword evidence="2" id="KW-0540">Nuclease</keyword>
<dbReference type="InterPro" id="IPR004613">
    <property type="entry name" value="RNase_J"/>
</dbReference>
<dbReference type="RefSeq" id="WP_063708805.1">
    <property type="nucleotide sequence ID" value="NZ_LUUB01000125.1"/>
</dbReference>
<dbReference type="NCBIfam" id="TIGR00649">
    <property type="entry name" value="MG423"/>
    <property type="match status" value="1"/>
</dbReference>
<keyword evidence="7" id="KW-0694">RNA-binding</keyword>
<evidence type="ECO:0000256" key="1">
    <source>
        <dbReference type="ARBA" id="ARBA00022490"/>
    </source>
</evidence>
<dbReference type="Pfam" id="PF17770">
    <property type="entry name" value="RNase_J_C"/>
    <property type="match status" value="1"/>
</dbReference>
<keyword evidence="6" id="KW-0269">Exonuclease</keyword>
<dbReference type="GO" id="GO:0003723">
    <property type="term" value="F:RNA binding"/>
    <property type="evidence" value="ECO:0007669"/>
    <property type="project" value="UniProtKB-KW"/>
</dbReference>
<proteinExistence type="predicted"/>
<comment type="caution">
    <text evidence="9">The sequence shown here is derived from an EMBL/GenBank/DDBJ whole genome shotgun (WGS) entry which is preliminary data.</text>
</comment>
<dbReference type="GO" id="GO:0004527">
    <property type="term" value="F:exonuclease activity"/>
    <property type="evidence" value="ECO:0007669"/>
    <property type="project" value="UniProtKB-KW"/>
</dbReference>
<dbReference type="OrthoDB" id="9770211at2"/>
<reference evidence="9 10" key="1">
    <citation type="submission" date="2016-03" db="EMBL/GenBank/DDBJ databases">
        <title>Draft Genome Sequence of the Strain BR 10245 (Bradyrhizobium sp.) isolated from nodules of Centrolobium paraense.</title>
        <authorList>
            <person name="Simoes-Araujo J.L.Sr."/>
            <person name="Barauna A.C."/>
            <person name="Silva K."/>
            <person name="Zilli J.E."/>
        </authorList>
    </citation>
    <scope>NUCLEOTIDE SEQUENCE [LARGE SCALE GENOMIC DNA]</scope>
    <source>
        <strain evidence="9 10">BR 10245</strain>
    </source>
</reference>
<keyword evidence="4 9" id="KW-0378">Hydrolase</keyword>
<dbReference type="PANTHER" id="PTHR43694">
    <property type="entry name" value="RIBONUCLEASE J"/>
    <property type="match status" value="1"/>
</dbReference>
<dbReference type="STRING" id="1505087.AYJ54_35120"/>
<dbReference type="EMBL" id="LUUB01000125">
    <property type="protein sequence ID" value="OAE97335.1"/>
    <property type="molecule type" value="Genomic_DNA"/>
</dbReference>
<dbReference type="Gene3D" id="3.40.50.10710">
    <property type="entry name" value="Metallo-hydrolase/oxidoreductase"/>
    <property type="match status" value="1"/>
</dbReference>
<dbReference type="InterPro" id="IPR001279">
    <property type="entry name" value="Metallo-B-lactamas"/>
</dbReference>